<dbReference type="Proteomes" id="UP001153148">
    <property type="component" value="Unassembled WGS sequence"/>
</dbReference>
<organism evidence="1 2">
    <name type="scientific">Timema podura</name>
    <name type="common">Walking stick</name>
    <dbReference type="NCBI Taxonomy" id="61482"/>
    <lineage>
        <taxon>Eukaryota</taxon>
        <taxon>Metazoa</taxon>
        <taxon>Ecdysozoa</taxon>
        <taxon>Arthropoda</taxon>
        <taxon>Hexapoda</taxon>
        <taxon>Insecta</taxon>
        <taxon>Pterygota</taxon>
        <taxon>Neoptera</taxon>
        <taxon>Polyneoptera</taxon>
        <taxon>Phasmatodea</taxon>
        <taxon>Timematodea</taxon>
        <taxon>Timematoidea</taxon>
        <taxon>Timematidae</taxon>
        <taxon>Timema</taxon>
    </lineage>
</organism>
<reference evidence="1" key="1">
    <citation type="submission" date="2021-03" db="EMBL/GenBank/DDBJ databases">
        <authorList>
            <person name="Tran Van P."/>
        </authorList>
    </citation>
    <scope>NUCLEOTIDE SEQUENCE</scope>
</reference>
<evidence type="ECO:0000313" key="1">
    <source>
        <dbReference type="EMBL" id="CAG2066337.1"/>
    </source>
</evidence>
<gene>
    <name evidence="1" type="ORF">TPAB3V08_LOCUS13280</name>
</gene>
<accession>A0ABN7PEX4</accession>
<dbReference type="EMBL" id="CAJPIN010053029">
    <property type="protein sequence ID" value="CAG2066337.1"/>
    <property type="molecule type" value="Genomic_DNA"/>
</dbReference>
<sequence>MDMMVDIHVSTHFVLLPIV</sequence>
<keyword evidence="2" id="KW-1185">Reference proteome</keyword>
<protein>
    <submittedName>
        <fullName evidence="1">Uncharacterized protein</fullName>
    </submittedName>
</protein>
<comment type="caution">
    <text evidence="1">The sequence shown here is derived from an EMBL/GenBank/DDBJ whole genome shotgun (WGS) entry which is preliminary data.</text>
</comment>
<proteinExistence type="predicted"/>
<name>A0ABN7PEX4_TIMPD</name>
<evidence type="ECO:0000313" key="2">
    <source>
        <dbReference type="Proteomes" id="UP001153148"/>
    </source>
</evidence>